<accession>A0A1V2IE77</accession>
<evidence type="ECO:0000259" key="3">
    <source>
        <dbReference type="Pfam" id="PF13464"/>
    </source>
</evidence>
<dbReference type="PANTHER" id="PTHR34475:SF1">
    <property type="entry name" value="CYTOSKELETON PROTEIN RODZ"/>
    <property type="match status" value="1"/>
</dbReference>
<comment type="caution">
    <text evidence="4">The sequence shown here is derived from an EMBL/GenBank/DDBJ whole genome shotgun (WGS) entry which is preliminary data.</text>
</comment>
<dbReference type="STRING" id="1834516.BL253_10495"/>
<feature type="compositionally biased region" description="Low complexity" evidence="1">
    <location>
        <begin position="128"/>
        <end position="156"/>
    </location>
</feature>
<feature type="region of interest" description="Disordered" evidence="1">
    <location>
        <begin position="126"/>
        <end position="156"/>
    </location>
</feature>
<evidence type="ECO:0000256" key="1">
    <source>
        <dbReference type="SAM" id="MobiDB-lite"/>
    </source>
</evidence>
<feature type="domain" description="Cytoskeleton protein RodZ-like C-terminal" evidence="3">
    <location>
        <begin position="167"/>
        <end position="231"/>
    </location>
</feature>
<keyword evidence="2" id="KW-1133">Transmembrane helix</keyword>
<dbReference type="GO" id="GO:0003677">
    <property type="term" value="F:DNA binding"/>
    <property type="evidence" value="ECO:0007669"/>
    <property type="project" value="InterPro"/>
</dbReference>
<dbReference type="EMBL" id="MOMC01000017">
    <property type="protein sequence ID" value="ONH31320.1"/>
    <property type="molecule type" value="Genomic_DNA"/>
</dbReference>
<feature type="transmembrane region" description="Helical" evidence="2">
    <location>
        <begin position="98"/>
        <end position="119"/>
    </location>
</feature>
<keyword evidence="2" id="KW-0812">Transmembrane</keyword>
<keyword evidence="5" id="KW-1185">Reference proteome</keyword>
<gene>
    <name evidence="4" type="ORF">BL253_10495</name>
</gene>
<dbReference type="Pfam" id="PF13464">
    <property type="entry name" value="RodZ_C"/>
    <property type="match status" value="1"/>
</dbReference>
<evidence type="ECO:0000313" key="4">
    <source>
        <dbReference type="EMBL" id="ONH31320.1"/>
    </source>
</evidence>
<dbReference type="PANTHER" id="PTHR34475">
    <property type="match status" value="1"/>
</dbReference>
<name>A0A1V2IE77_9ACTN</name>
<keyword evidence="2" id="KW-0472">Membrane</keyword>
<protein>
    <recommendedName>
        <fullName evidence="3">Cytoskeleton protein RodZ-like C-terminal domain-containing protein</fullName>
    </recommendedName>
</protein>
<sequence length="255" mass="25952">MASARVAAGMSIDEVSARTRIRATLIRQIEQDDFSGVGGAVYARGHIRGIARALDIAPEPLVAAYDASHERVPAPSLAPTSSFDPLRHGDGRRGGRRWGTAMVVSAAVLCLLALIAFLIPGSSRHDPSTPASATAAPGASVAPTAPSGGAPSATAPPTQVNLRLEAVSAQSWLEVSDDSNHVVLRQILAPGDAKTLTAKALRVKMGNAGAMDLSCNGHKLGTMGEPGQVVTVLVALGDSGDCTVDGASAPAGQRD</sequence>
<proteinExistence type="predicted"/>
<dbReference type="AlphaFoldDB" id="A0A1V2IE77"/>
<evidence type="ECO:0000313" key="5">
    <source>
        <dbReference type="Proteomes" id="UP000188929"/>
    </source>
</evidence>
<dbReference type="Pfam" id="PF13413">
    <property type="entry name" value="HTH_25"/>
    <property type="match status" value="1"/>
</dbReference>
<dbReference type="Gene3D" id="1.10.260.40">
    <property type="entry name" value="lambda repressor-like DNA-binding domains"/>
    <property type="match status" value="1"/>
</dbReference>
<reference evidence="5" key="1">
    <citation type="submission" date="2016-10" db="EMBL/GenBank/DDBJ databases">
        <title>Frankia sp. NRRL B-16386 Genome sequencing.</title>
        <authorList>
            <person name="Ghodhbane-Gtari F."/>
            <person name="Swanson E."/>
            <person name="Gueddou A."/>
            <person name="Hezbri K."/>
            <person name="Ktari K."/>
            <person name="Nouioui I."/>
            <person name="Morris K."/>
            <person name="Simpson S."/>
            <person name="Abebe-Akele F."/>
            <person name="Thomas K."/>
            <person name="Gtari M."/>
            <person name="Tisa L.S."/>
        </authorList>
    </citation>
    <scope>NUCLEOTIDE SEQUENCE [LARGE SCALE GENOMIC DNA]</scope>
    <source>
        <strain evidence="5">NRRL B-16386</strain>
    </source>
</reference>
<organism evidence="4 5">
    <name type="scientific">Pseudofrankia asymbiotica</name>
    <dbReference type="NCBI Taxonomy" id="1834516"/>
    <lineage>
        <taxon>Bacteria</taxon>
        <taxon>Bacillati</taxon>
        <taxon>Actinomycetota</taxon>
        <taxon>Actinomycetes</taxon>
        <taxon>Frankiales</taxon>
        <taxon>Frankiaceae</taxon>
        <taxon>Pseudofrankia</taxon>
    </lineage>
</organism>
<evidence type="ECO:0000256" key="2">
    <source>
        <dbReference type="SAM" id="Phobius"/>
    </source>
</evidence>
<dbReference type="InterPro" id="IPR025194">
    <property type="entry name" value="RodZ-like_C"/>
</dbReference>
<dbReference type="Proteomes" id="UP000188929">
    <property type="component" value="Unassembled WGS sequence"/>
</dbReference>
<dbReference type="InterPro" id="IPR010982">
    <property type="entry name" value="Lambda_DNA-bd_dom_sf"/>
</dbReference>
<dbReference type="InterPro" id="IPR050400">
    <property type="entry name" value="Bact_Cytoskel_RodZ"/>
</dbReference>